<dbReference type="GO" id="GO:0006412">
    <property type="term" value="P:translation"/>
    <property type="evidence" value="ECO:0007669"/>
    <property type="project" value="UniProtKB-UniRule"/>
</dbReference>
<dbReference type="PANTHER" id="PTHR11545">
    <property type="entry name" value="RIBOSOMAL PROTEIN L13"/>
    <property type="match status" value="1"/>
</dbReference>
<gene>
    <name evidence="6 8" type="primary">rplM</name>
    <name evidence="9" type="ORF">BECKTC1821F_GA0114240_10082</name>
</gene>
<comment type="subunit">
    <text evidence="2 6">Part of the 50S ribosomal subunit.</text>
</comment>
<accession>A0A450ZPT7</accession>
<protein>
    <recommendedName>
        <fullName evidence="5 6">Large ribosomal subunit protein uL13</fullName>
    </recommendedName>
</protein>
<dbReference type="NCBIfam" id="TIGR01066">
    <property type="entry name" value="rplM_bact"/>
    <property type="match status" value="1"/>
</dbReference>
<name>A0A450ZPT7_9GAMM</name>
<dbReference type="GO" id="GO:0003729">
    <property type="term" value="F:mRNA binding"/>
    <property type="evidence" value="ECO:0007669"/>
    <property type="project" value="UniProtKB-ARBA"/>
</dbReference>
<evidence type="ECO:0000256" key="3">
    <source>
        <dbReference type="ARBA" id="ARBA00022980"/>
    </source>
</evidence>
<dbReference type="Pfam" id="PF00572">
    <property type="entry name" value="Ribosomal_L13"/>
    <property type="match status" value="1"/>
</dbReference>
<dbReference type="EMBL" id="CAADFW010000008">
    <property type="protein sequence ID" value="VFK55833.1"/>
    <property type="molecule type" value="Genomic_DNA"/>
</dbReference>
<keyword evidence="4 6" id="KW-0687">Ribonucleoprotein</keyword>
<evidence type="ECO:0000256" key="4">
    <source>
        <dbReference type="ARBA" id="ARBA00023274"/>
    </source>
</evidence>
<evidence type="ECO:0000256" key="7">
    <source>
        <dbReference type="RuleBase" id="RU003877"/>
    </source>
</evidence>
<dbReference type="AlphaFoldDB" id="A0A450ZPT7"/>
<keyword evidence="3 6" id="KW-0689">Ribosomal protein</keyword>
<dbReference type="GO" id="GO:0003735">
    <property type="term" value="F:structural constituent of ribosome"/>
    <property type="evidence" value="ECO:0007669"/>
    <property type="project" value="InterPro"/>
</dbReference>
<dbReference type="PROSITE" id="PS00783">
    <property type="entry name" value="RIBOSOMAL_L13"/>
    <property type="match status" value="1"/>
</dbReference>
<dbReference type="HAMAP" id="MF_01366">
    <property type="entry name" value="Ribosomal_uL13"/>
    <property type="match status" value="1"/>
</dbReference>
<evidence type="ECO:0000256" key="1">
    <source>
        <dbReference type="ARBA" id="ARBA00006227"/>
    </source>
</evidence>
<reference evidence="9" key="1">
    <citation type="submission" date="2019-02" db="EMBL/GenBank/DDBJ databases">
        <authorList>
            <person name="Gruber-Vodicka R. H."/>
            <person name="Seah K. B. B."/>
        </authorList>
    </citation>
    <scope>NUCLEOTIDE SEQUENCE</scope>
    <source>
        <strain evidence="9">BECK_BZ126</strain>
    </source>
</reference>
<evidence type="ECO:0000313" key="9">
    <source>
        <dbReference type="EMBL" id="VFK55833.1"/>
    </source>
</evidence>
<dbReference type="InterPro" id="IPR036899">
    <property type="entry name" value="Ribosomal_uL13_sf"/>
</dbReference>
<evidence type="ECO:0000256" key="2">
    <source>
        <dbReference type="ARBA" id="ARBA00011838"/>
    </source>
</evidence>
<dbReference type="Gene3D" id="3.90.1180.10">
    <property type="entry name" value="Ribosomal protein L13"/>
    <property type="match status" value="1"/>
</dbReference>
<dbReference type="FunFam" id="3.90.1180.10:FF:000001">
    <property type="entry name" value="50S ribosomal protein L13"/>
    <property type="match status" value="1"/>
</dbReference>
<dbReference type="InterPro" id="IPR005823">
    <property type="entry name" value="Ribosomal_uL13_bac-type"/>
</dbReference>
<evidence type="ECO:0000256" key="5">
    <source>
        <dbReference type="ARBA" id="ARBA00035201"/>
    </source>
</evidence>
<dbReference type="PANTHER" id="PTHR11545:SF2">
    <property type="entry name" value="LARGE RIBOSOMAL SUBUNIT PROTEIN UL13M"/>
    <property type="match status" value="1"/>
</dbReference>
<comment type="similarity">
    <text evidence="1 6 7">Belongs to the universal ribosomal protein uL13 family.</text>
</comment>
<evidence type="ECO:0000256" key="6">
    <source>
        <dbReference type="HAMAP-Rule" id="MF_01366"/>
    </source>
</evidence>
<organism evidence="9">
    <name type="scientific">Candidatus Kentrum sp. TC</name>
    <dbReference type="NCBI Taxonomy" id="2126339"/>
    <lineage>
        <taxon>Bacteria</taxon>
        <taxon>Pseudomonadati</taxon>
        <taxon>Pseudomonadota</taxon>
        <taxon>Gammaproteobacteria</taxon>
        <taxon>Candidatus Kentrum</taxon>
    </lineage>
</organism>
<dbReference type="CDD" id="cd00392">
    <property type="entry name" value="Ribosomal_L13"/>
    <property type="match status" value="1"/>
</dbReference>
<dbReference type="GO" id="GO:0022625">
    <property type="term" value="C:cytosolic large ribosomal subunit"/>
    <property type="evidence" value="ECO:0007669"/>
    <property type="project" value="TreeGrafter"/>
</dbReference>
<dbReference type="SUPFAM" id="SSF52161">
    <property type="entry name" value="Ribosomal protein L13"/>
    <property type="match status" value="1"/>
</dbReference>
<dbReference type="InterPro" id="IPR023563">
    <property type="entry name" value="Ribosomal_uL13_CS"/>
</dbReference>
<comment type="function">
    <text evidence="6 8">This protein is one of the early assembly proteins of the 50S ribosomal subunit, although it is not seen to bind rRNA by itself. It is important during the early stages of 50S assembly.</text>
</comment>
<proteinExistence type="inferred from homology"/>
<dbReference type="InterPro" id="IPR005822">
    <property type="entry name" value="Ribosomal_uL13"/>
</dbReference>
<evidence type="ECO:0000256" key="8">
    <source>
        <dbReference type="RuleBase" id="RU003878"/>
    </source>
</evidence>
<dbReference type="GO" id="GO:0017148">
    <property type="term" value="P:negative regulation of translation"/>
    <property type="evidence" value="ECO:0007669"/>
    <property type="project" value="TreeGrafter"/>
</dbReference>
<sequence length="192" mass="21545">MAFRWRFGLTIARSVGIFADSKTQSGSLIAVIEKSLLMRTLRKTFSAKPADITHDWYVVDASGKTLGRLASAIAHRLRGKHKAIYTPHMDTGDYVIVINARKVRVTGNKVKDKIYYRHSGYPGGIKSESFEHLLARKPERVIELAVKRMLPRGPLGRAVYRKLRVFSGDAHDHMAQKPKPLDIGGSAIQTMY</sequence>